<dbReference type="PANTHER" id="PTHR43537:SF47">
    <property type="entry name" value="REGULATORY PROTEIN GNTR HTH"/>
    <property type="match status" value="1"/>
</dbReference>
<sequence>MTLTPSHRPVLADEVTAKLRDMIKSGEWPLQERIPAEPELMATLGVSRGTLREAIKALAHTGMLEVRRGDGTYVRANSEILGAAQRIYREHTQEHIVEVRLGLDTQAARLATKHATAGDIAEMRRLLSVRHDSWNSGDYAAWARADWEFHECVAKASGNPLLHQLYASFGGVFHNDLLRQQRNDGFNGLPTEGHDQLVEAIEARDPEGAVATVYRNLDFCADKSPSD</sequence>
<dbReference type="Pfam" id="PF07729">
    <property type="entry name" value="FCD"/>
    <property type="match status" value="1"/>
</dbReference>
<feature type="domain" description="HTH gntR-type" evidence="4">
    <location>
        <begin position="9"/>
        <end position="77"/>
    </location>
</feature>
<dbReference type="SUPFAM" id="SSF48008">
    <property type="entry name" value="GntR ligand-binding domain-like"/>
    <property type="match status" value="1"/>
</dbReference>
<dbReference type="Gene3D" id="1.20.120.530">
    <property type="entry name" value="GntR ligand-binding domain-like"/>
    <property type="match status" value="1"/>
</dbReference>
<evidence type="ECO:0000313" key="5">
    <source>
        <dbReference type="EMBL" id="UYV96642.1"/>
    </source>
</evidence>
<evidence type="ECO:0000256" key="3">
    <source>
        <dbReference type="ARBA" id="ARBA00023163"/>
    </source>
</evidence>
<dbReference type="InterPro" id="IPR011711">
    <property type="entry name" value="GntR_C"/>
</dbReference>
<dbReference type="InterPro" id="IPR008920">
    <property type="entry name" value="TF_FadR/GntR_C"/>
</dbReference>
<name>A0AAX3EEX2_PAEUR</name>
<dbReference type="SMART" id="SM00345">
    <property type="entry name" value="HTH_GNTR"/>
    <property type="match status" value="1"/>
</dbReference>
<dbReference type="Pfam" id="PF00392">
    <property type="entry name" value="GntR"/>
    <property type="match status" value="1"/>
</dbReference>
<dbReference type="InterPro" id="IPR036390">
    <property type="entry name" value="WH_DNA-bd_sf"/>
</dbReference>
<dbReference type="GO" id="GO:0003700">
    <property type="term" value="F:DNA-binding transcription factor activity"/>
    <property type="evidence" value="ECO:0007669"/>
    <property type="project" value="InterPro"/>
</dbReference>
<reference evidence="5" key="1">
    <citation type="submission" date="2022-07" db="EMBL/GenBank/DDBJ databases">
        <authorList>
            <person name="Wu T."/>
        </authorList>
    </citation>
    <scope>NUCLEOTIDE SEQUENCE</scope>
    <source>
        <strain evidence="5">SD-1</strain>
    </source>
</reference>
<evidence type="ECO:0000256" key="1">
    <source>
        <dbReference type="ARBA" id="ARBA00023015"/>
    </source>
</evidence>
<protein>
    <submittedName>
        <fullName evidence="5">FadR family transcriptional regulator</fullName>
    </submittedName>
</protein>
<dbReference type="PRINTS" id="PR00035">
    <property type="entry name" value="HTHGNTR"/>
</dbReference>
<dbReference type="EMBL" id="CP101185">
    <property type="protein sequence ID" value="UYV96642.1"/>
    <property type="molecule type" value="Genomic_DNA"/>
</dbReference>
<dbReference type="InterPro" id="IPR000524">
    <property type="entry name" value="Tscrpt_reg_HTH_GntR"/>
</dbReference>
<dbReference type="InterPro" id="IPR036388">
    <property type="entry name" value="WH-like_DNA-bd_sf"/>
</dbReference>
<accession>A0AAX3EEX2</accession>
<dbReference type="SMART" id="SM00895">
    <property type="entry name" value="FCD"/>
    <property type="match status" value="1"/>
</dbReference>
<dbReference type="GO" id="GO:0003677">
    <property type="term" value="F:DNA binding"/>
    <property type="evidence" value="ECO:0007669"/>
    <property type="project" value="UniProtKB-KW"/>
</dbReference>
<proteinExistence type="predicted"/>
<keyword evidence="2" id="KW-0238">DNA-binding</keyword>
<keyword evidence="1" id="KW-0805">Transcription regulation</keyword>
<dbReference type="PROSITE" id="PS50949">
    <property type="entry name" value="HTH_GNTR"/>
    <property type="match status" value="1"/>
</dbReference>
<dbReference type="AlphaFoldDB" id="A0AAX3EEX2"/>
<dbReference type="Proteomes" id="UP001163293">
    <property type="component" value="Chromosome"/>
</dbReference>
<dbReference type="CDD" id="cd07377">
    <property type="entry name" value="WHTH_GntR"/>
    <property type="match status" value="1"/>
</dbReference>
<dbReference type="Gene3D" id="1.10.10.10">
    <property type="entry name" value="Winged helix-like DNA-binding domain superfamily/Winged helix DNA-binding domain"/>
    <property type="match status" value="1"/>
</dbReference>
<organism evidence="5 6">
    <name type="scientific">Paenarthrobacter ureafaciens</name>
    <dbReference type="NCBI Taxonomy" id="37931"/>
    <lineage>
        <taxon>Bacteria</taxon>
        <taxon>Bacillati</taxon>
        <taxon>Actinomycetota</taxon>
        <taxon>Actinomycetes</taxon>
        <taxon>Micrococcales</taxon>
        <taxon>Micrococcaceae</taxon>
        <taxon>Paenarthrobacter</taxon>
    </lineage>
</organism>
<dbReference type="RefSeq" id="WP_069695821.1">
    <property type="nucleotide sequence ID" value="NZ_CP043010.1"/>
</dbReference>
<dbReference type="SUPFAM" id="SSF46785">
    <property type="entry name" value="Winged helix' DNA-binding domain"/>
    <property type="match status" value="1"/>
</dbReference>
<evidence type="ECO:0000313" key="6">
    <source>
        <dbReference type="Proteomes" id="UP001163293"/>
    </source>
</evidence>
<evidence type="ECO:0000259" key="4">
    <source>
        <dbReference type="PROSITE" id="PS50949"/>
    </source>
</evidence>
<keyword evidence="6" id="KW-1185">Reference proteome</keyword>
<dbReference type="PANTHER" id="PTHR43537">
    <property type="entry name" value="TRANSCRIPTIONAL REGULATOR, GNTR FAMILY"/>
    <property type="match status" value="1"/>
</dbReference>
<keyword evidence="3" id="KW-0804">Transcription</keyword>
<evidence type="ECO:0000256" key="2">
    <source>
        <dbReference type="ARBA" id="ARBA00023125"/>
    </source>
</evidence>
<gene>
    <name evidence="5" type="ORF">NL394_16540</name>
</gene>